<protein>
    <submittedName>
        <fullName evidence="2">HypC/HybG/HupF family hydrogenase formation chaperone</fullName>
    </submittedName>
</protein>
<dbReference type="OrthoDB" id="43695at2157"/>
<dbReference type="Gene3D" id="2.30.30.140">
    <property type="match status" value="1"/>
</dbReference>
<proteinExistence type="inferred from homology"/>
<dbReference type="AlphaFoldDB" id="A0A6A9QII4"/>
<dbReference type="NCBIfam" id="TIGR00074">
    <property type="entry name" value="hypC_hupF"/>
    <property type="match status" value="1"/>
</dbReference>
<dbReference type="GO" id="GO:0051604">
    <property type="term" value="P:protein maturation"/>
    <property type="evidence" value="ECO:0007669"/>
    <property type="project" value="TreeGrafter"/>
</dbReference>
<dbReference type="PANTHER" id="PTHR35177">
    <property type="entry name" value="HYDROGENASE MATURATION FACTOR HYBG"/>
    <property type="match status" value="1"/>
</dbReference>
<dbReference type="RefSeq" id="WP_155863453.1">
    <property type="nucleotide sequence ID" value="NZ_WFIY01000004.1"/>
</dbReference>
<dbReference type="EMBL" id="WFIY01000004">
    <property type="protein sequence ID" value="MUM65070.1"/>
    <property type="molecule type" value="Genomic_DNA"/>
</dbReference>
<dbReference type="GO" id="GO:0005506">
    <property type="term" value="F:iron ion binding"/>
    <property type="evidence" value="ECO:0007669"/>
    <property type="project" value="TreeGrafter"/>
</dbReference>
<dbReference type="PANTHER" id="PTHR35177:SF2">
    <property type="entry name" value="HYDROGENASE MATURATION FACTOR HYBG"/>
    <property type="match status" value="1"/>
</dbReference>
<dbReference type="GO" id="GO:1902670">
    <property type="term" value="F:carbon dioxide binding"/>
    <property type="evidence" value="ECO:0007669"/>
    <property type="project" value="TreeGrafter"/>
</dbReference>
<keyword evidence="3" id="KW-1185">Reference proteome</keyword>
<evidence type="ECO:0000313" key="3">
    <source>
        <dbReference type="Proteomes" id="UP000440125"/>
    </source>
</evidence>
<organism evidence="2 3">
    <name type="scientific">Acidianus infernus</name>
    <dbReference type="NCBI Taxonomy" id="12915"/>
    <lineage>
        <taxon>Archaea</taxon>
        <taxon>Thermoproteota</taxon>
        <taxon>Thermoprotei</taxon>
        <taxon>Sulfolobales</taxon>
        <taxon>Sulfolobaceae</taxon>
        <taxon>Acidianus</taxon>
    </lineage>
</organism>
<dbReference type="Proteomes" id="UP000440125">
    <property type="component" value="Unassembled WGS sequence"/>
</dbReference>
<dbReference type="Pfam" id="PF01455">
    <property type="entry name" value="HupF_HypC"/>
    <property type="match status" value="1"/>
</dbReference>
<evidence type="ECO:0000256" key="1">
    <source>
        <dbReference type="ARBA" id="ARBA00006018"/>
    </source>
</evidence>
<comment type="similarity">
    <text evidence="1">Belongs to the HupF/HypC family.</text>
</comment>
<comment type="caution">
    <text evidence="2">The sequence shown here is derived from an EMBL/GenBank/DDBJ whole genome shotgun (WGS) entry which is preliminary data.</text>
</comment>
<sequence length="91" mass="10252">MCVAFPGKVIEINGDFGKIDFGNGTIRDNILLSLVNAKVGDYVLVHAGYAIQVVDEEEARRSIEIWNEMTRELPKEKRIQDFNEVVGRGNE</sequence>
<accession>A0A6A9QII4</accession>
<dbReference type="InterPro" id="IPR001109">
    <property type="entry name" value="Hydrogenase_HupF/HypC"/>
</dbReference>
<dbReference type="SUPFAM" id="SSF159127">
    <property type="entry name" value="HupF/HypC-like"/>
    <property type="match status" value="1"/>
</dbReference>
<name>A0A6A9QII4_ACIIN</name>
<reference evidence="2 3" key="1">
    <citation type="submission" date="2019-10" db="EMBL/GenBank/DDBJ databases">
        <title>Genome Sequences from Six Type Strain Members of the Archaeal Family Sulfolobaceae: Acidianus ambivalens, Acidianus infernus, Metallosphaera prunae, Stygiolobus azoricus, Sulfolobus metallicus, and Sulfurisphaera ohwakuensis.</title>
        <authorList>
            <person name="Counts J.A."/>
            <person name="Kelly R.M."/>
        </authorList>
    </citation>
    <scope>NUCLEOTIDE SEQUENCE [LARGE SCALE GENOMIC DNA]</scope>
    <source>
        <strain evidence="2 3">DSM 3191</strain>
    </source>
</reference>
<evidence type="ECO:0000313" key="2">
    <source>
        <dbReference type="EMBL" id="MUM65070.1"/>
    </source>
</evidence>
<gene>
    <name evidence="2" type="primary">hypC</name>
    <name evidence="2" type="ORF">D1867_07425</name>
</gene>